<feature type="domain" description="Amidohydrolase-related" evidence="1">
    <location>
        <begin position="1"/>
        <end position="50"/>
    </location>
</feature>
<dbReference type="Gene3D" id="2.30.40.10">
    <property type="entry name" value="Urease, subunit C, domain 1"/>
    <property type="match status" value="1"/>
</dbReference>
<dbReference type="InterPro" id="IPR006680">
    <property type="entry name" value="Amidohydro-rel"/>
</dbReference>
<accession>X1B8D3</accession>
<name>X1B8D3_9ZZZZ</name>
<evidence type="ECO:0000259" key="1">
    <source>
        <dbReference type="Pfam" id="PF01979"/>
    </source>
</evidence>
<protein>
    <recommendedName>
        <fullName evidence="1">Amidohydrolase-related domain-containing protein</fullName>
    </recommendedName>
</protein>
<evidence type="ECO:0000313" key="2">
    <source>
        <dbReference type="EMBL" id="GAG77552.1"/>
    </source>
</evidence>
<comment type="caution">
    <text evidence="2">The sequence shown here is derived from an EMBL/GenBank/DDBJ whole genome shotgun (WGS) entry which is preliminary data.</text>
</comment>
<gene>
    <name evidence="2" type="ORF">S01H4_31074</name>
</gene>
<reference evidence="2" key="1">
    <citation type="journal article" date="2014" name="Front. Microbiol.">
        <title>High frequency of phylogenetically diverse reductive dehalogenase-homologous genes in deep subseafloor sedimentary metagenomes.</title>
        <authorList>
            <person name="Kawai M."/>
            <person name="Futagami T."/>
            <person name="Toyoda A."/>
            <person name="Takaki Y."/>
            <person name="Nishi S."/>
            <person name="Hori S."/>
            <person name="Arai W."/>
            <person name="Tsubouchi T."/>
            <person name="Morono Y."/>
            <person name="Uchiyama I."/>
            <person name="Ito T."/>
            <person name="Fujiyama A."/>
            <person name="Inagaki F."/>
            <person name="Takami H."/>
        </authorList>
    </citation>
    <scope>NUCLEOTIDE SEQUENCE</scope>
    <source>
        <strain evidence="2">Expedition CK06-06</strain>
    </source>
</reference>
<dbReference type="Pfam" id="PF01979">
    <property type="entry name" value="Amidohydro_1"/>
    <property type="match status" value="1"/>
</dbReference>
<sequence length="53" mass="5954">TLNGARSMGIDKHYGSIEADKVANFVVLNANPEKDIVNTKEIYMVFKDGKPWQ</sequence>
<proteinExistence type="predicted"/>
<dbReference type="AlphaFoldDB" id="X1B8D3"/>
<dbReference type="InterPro" id="IPR011059">
    <property type="entry name" value="Metal-dep_hydrolase_composite"/>
</dbReference>
<dbReference type="EMBL" id="BART01016104">
    <property type="protein sequence ID" value="GAG77552.1"/>
    <property type="molecule type" value="Genomic_DNA"/>
</dbReference>
<feature type="non-terminal residue" evidence="2">
    <location>
        <position position="1"/>
    </location>
</feature>
<dbReference type="GO" id="GO:0016810">
    <property type="term" value="F:hydrolase activity, acting on carbon-nitrogen (but not peptide) bonds"/>
    <property type="evidence" value="ECO:0007669"/>
    <property type="project" value="InterPro"/>
</dbReference>
<dbReference type="SUPFAM" id="SSF51338">
    <property type="entry name" value="Composite domain of metallo-dependent hydrolases"/>
    <property type="match status" value="1"/>
</dbReference>
<organism evidence="2">
    <name type="scientific">marine sediment metagenome</name>
    <dbReference type="NCBI Taxonomy" id="412755"/>
    <lineage>
        <taxon>unclassified sequences</taxon>
        <taxon>metagenomes</taxon>
        <taxon>ecological metagenomes</taxon>
    </lineage>
</organism>